<comment type="cofactor">
    <cofactor evidence="1 13">
        <name>heme</name>
        <dbReference type="ChEBI" id="CHEBI:30413"/>
    </cofactor>
</comment>
<comment type="similarity">
    <text evidence="4 14">Belongs to the cytochrome P450 family.</text>
</comment>
<dbReference type="GO" id="GO:0016705">
    <property type="term" value="F:oxidoreductase activity, acting on paired donors, with incorporation or reduction of molecular oxygen"/>
    <property type="evidence" value="ECO:0007669"/>
    <property type="project" value="InterPro"/>
</dbReference>
<dbReference type="GO" id="GO:0020037">
    <property type="term" value="F:heme binding"/>
    <property type="evidence" value="ECO:0007669"/>
    <property type="project" value="InterPro"/>
</dbReference>
<evidence type="ECO:0000256" key="7">
    <source>
        <dbReference type="ARBA" id="ARBA00022723"/>
    </source>
</evidence>
<dbReference type="EMBL" id="ML143435">
    <property type="protein sequence ID" value="TBU27170.1"/>
    <property type="molecule type" value="Genomic_DNA"/>
</dbReference>
<accession>A0A4Q9MI46</accession>
<dbReference type="GO" id="GO:0004497">
    <property type="term" value="F:monooxygenase activity"/>
    <property type="evidence" value="ECO:0007669"/>
    <property type="project" value="UniProtKB-KW"/>
</dbReference>
<comment type="subcellular location">
    <subcellularLocation>
        <location evidence="2">Membrane</location>
        <topology evidence="2">Single-pass membrane protein</topology>
    </subcellularLocation>
</comment>
<evidence type="ECO:0000256" key="4">
    <source>
        <dbReference type="ARBA" id="ARBA00010617"/>
    </source>
</evidence>
<evidence type="ECO:0000256" key="5">
    <source>
        <dbReference type="ARBA" id="ARBA00022617"/>
    </source>
</evidence>
<evidence type="ECO:0000256" key="13">
    <source>
        <dbReference type="PIRSR" id="PIRSR602401-1"/>
    </source>
</evidence>
<protein>
    <submittedName>
        <fullName evidence="15">Cytochrome P450</fullName>
    </submittedName>
</protein>
<keyword evidence="8" id="KW-1133">Transmembrane helix</keyword>
<dbReference type="AlphaFoldDB" id="A0A4Q9MI46"/>
<evidence type="ECO:0000256" key="10">
    <source>
        <dbReference type="ARBA" id="ARBA00023004"/>
    </source>
</evidence>
<dbReference type="PANTHER" id="PTHR46300">
    <property type="entry name" value="P450, PUTATIVE (EUROFUNG)-RELATED-RELATED"/>
    <property type="match status" value="1"/>
</dbReference>
<dbReference type="PRINTS" id="PR00385">
    <property type="entry name" value="P450"/>
</dbReference>
<keyword evidence="11 14" id="KW-0503">Monooxygenase</keyword>
<dbReference type="Gene3D" id="1.10.630.10">
    <property type="entry name" value="Cytochrome P450"/>
    <property type="match status" value="1"/>
</dbReference>
<feature type="binding site" description="axial binding residue" evidence="13">
    <location>
        <position position="247"/>
    </location>
    <ligand>
        <name>heme</name>
        <dbReference type="ChEBI" id="CHEBI:30413"/>
    </ligand>
    <ligandPart>
        <name>Fe</name>
        <dbReference type="ChEBI" id="CHEBI:18248"/>
    </ligandPart>
</feature>
<keyword evidence="9 14" id="KW-0560">Oxidoreductase</keyword>
<dbReference type="GO" id="GO:0016020">
    <property type="term" value="C:membrane"/>
    <property type="evidence" value="ECO:0007669"/>
    <property type="project" value="UniProtKB-SubCell"/>
</dbReference>
<dbReference type="InterPro" id="IPR001128">
    <property type="entry name" value="Cyt_P450"/>
</dbReference>
<dbReference type="InterPro" id="IPR002401">
    <property type="entry name" value="Cyt_P450_E_grp-I"/>
</dbReference>
<evidence type="ECO:0000313" key="15">
    <source>
        <dbReference type="EMBL" id="TBU27170.1"/>
    </source>
</evidence>
<evidence type="ECO:0000256" key="12">
    <source>
        <dbReference type="ARBA" id="ARBA00023136"/>
    </source>
</evidence>
<dbReference type="PROSITE" id="PS00086">
    <property type="entry name" value="CYTOCHROME_P450"/>
    <property type="match status" value="1"/>
</dbReference>
<evidence type="ECO:0000256" key="8">
    <source>
        <dbReference type="ARBA" id="ARBA00022989"/>
    </source>
</evidence>
<dbReference type="Pfam" id="PF00067">
    <property type="entry name" value="p450"/>
    <property type="match status" value="1"/>
</dbReference>
<dbReference type="SUPFAM" id="SSF48264">
    <property type="entry name" value="Cytochrome P450"/>
    <property type="match status" value="1"/>
</dbReference>
<evidence type="ECO:0000256" key="14">
    <source>
        <dbReference type="RuleBase" id="RU000461"/>
    </source>
</evidence>
<name>A0A4Q9MI46_9APHY</name>
<keyword evidence="6" id="KW-0812">Transmembrane</keyword>
<dbReference type="InterPro" id="IPR017972">
    <property type="entry name" value="Cyt_P450_CS"/>
</dbReference>
<dbReference type="PRINTS" id="PR00463">
    <property type="entry name" value="EP450I"/>
</dbReference>
<proteinExistence type="inferred from homology"/>
<gene>
    <name evidence="15" type="ORF">BD311DRAFT_740106</name>
</gene>
<evidence type="ECO:0000256" key="9">
    <source>
        <dbReference type="ARBA" id="ARBA00023002"/>
    </source>
</evidence>
<dbReference type="GO" id="GO:0005506">
    <property type="term" value="F:iron ion binding"/>
    <property type="evidence" value="ECO:0007669"/>
    <property type="project" value="InterPro"/>
</dbReference>
<evidence type="ECO:0000256" key="3">
    <source>
        <dbReference type="ARBA" id="ARBA00005179"/>
    </source>
</evidence>
<dbReference type="OrthoDB" id="3934656at2759"/>
<dbReference type="PANTHER" id="PTHR46300:SF7">
    <property type="entry name" value="P450, PUTATIVE (EUROFUNG)-RELATED"/>
    <property type="match status" value="1"/>
</dbReference>
<keyword evidence="5 13" id="KW-0349">Heme</keyword>
<comment type="pathway">
    <text evidence="3">Secondary metabolite biosynthesis.</text>
</comment>
<organism evidence="15">
    <name type="scientific">Dichomitus squalens</name>
    <dbReference type="NCBI Taxonomy" id="114155"/>
    <lineage>
        <taxon>Eukaryota</taxon>
        <taxon>Fungi</taxon>
        <taxon>Dikarya</taxon>
        <taxon>Basidiomycota</taxon>
        <taxon>Agaricomycotina</taxon>
        <taxon>Agaricomycetes</taxon>
        <taxon>Polyporales</taxon>
        <taxon>Polyporaceae</taxon>
        <taxon>Dichomitus</taxon>
    </lineage>
</organism>
<keyword evidence="10 13" id="KW-0408">Iron</keyword>
<dbReference type="Proteomes" id="UP000292957">
    <property type="component" value="Unassembled WGS sequence"/>
</dbReference>
<evidence type="ECO:0000256" key="6">
    <source>
        <dbReference type="ARBA" id="ARBA00022692"/>
    </source>
</evidence>
<keyword evidence="7 13" id="KW-0479">Metal-binding</keyword>
<reference evidence="15" key="1">
    <citation type="submission" date="2019-01" db="EMBL/GenBank/DDBJ databases">
        <title>Draft genome sequences of three monokaryotic isolates of the white-rot basidiomycete fungus Dichomitus squalens.</title>
        <authorList>
            <consortium name="DOE Joint Genome Institute"/>
            <person name="Lopez S.C."/>
            <person name="Andreopoulos B."/>
            <person name="Pangilinan J."/>
            <person name="Lipzen A."/>
            <person name="Riley R."/>
            <person name="Ahrendt S."/>
            <person name="Ng V."/>
            <person name="Barry K."/>
            <person name="Daum C."/>
            <person name="Grigoriev I.V."/>
            <person name="Hilden K.S."/>
            <person name="Makela M.R."/>
            <person name="de Vries R.P."/>
        </authorList>
    </citation>
    <scope>NUCLEOTIDE SEQUENCE [LARGE SCALE GENOMIC DNA]</scope>
    <source>
        <strain evidence="15">OM18370.1</strain>
    </source>
</reference>
<evidence type="ECO:0000256" key="2">
    <source>
        <dbReference type="ARBA" id="ARBA00004167"/>
    </source>
</evidence>
<evidence type="ECO:0000256" key="11">
    <source>
        <dbReference type="ARBA" id="ARBA00023033"/>
    </source>
</evidence>
<dbReference type="InterPro" id="IPR036396">
    <property type="entry name" value="Cyt_P450_sf"/>
</dbReference>
<sequence length="325" mass="36386">MDAFRFTSIPGSTFLIENVPFLRYMPPWFPGAGFQATFETWRAASERMVEQPYVRAKANMVRLPSTRVFLRNSYDTIVGAALGSGGLPAEEREMIVKNVACVTYVAGVDTTLGTLYTFFLASNLFPEAQKKAQAELYAVVGPNRLPDYPDRDRLPYVNALIRECHRWLPIGPLSLPHATLEDDEYDGYFIPAGAAVLPNIWSMLHDPAEYPERETFRPERFLNADGSLNSDVRDPATVAFGFGRRICPGRHFAERTLFLNIARVLHTFDITPALDDRGQPIVIEPRMKNALVSGPVDCRCTIKPRSARAEALIREVSSDLFGGRP</sequence>
<keyword evidence="12" id="KW-0472">Membrane</keyword>
<dbReference type="InterPro" id="IPR050364">
    <property type="entry name" value="Cytochrome_P450_fung"/>
</dbReference>
<evidence type="ECO:0000256" key="1">
    <source>
        <dbReference type="ARBA" id="ARBA00001971"/>
    </source>
</evidence>